<dbReference type="WBParaSite" id="ASIM_0002032301-mRNA-1">
    <property type="protein sequence ID" value="ASIM_0002032301-mRNA-1"/>
    <property type="gene ID" value="ASIM_0002032301"/>
</dbReference>
<sequence>LTAAKVCAFDSLLKNECGGLVRVELADVSTVPLLVNIYHPTVEGYNLGSAFYRKEVHPEHEAARVRRWQQRCARIWSSLELFPKGAIDLYVACAYLQENDDEKIAYRVIISKIDAVSVEIRAADHGWKRSLPLEKCYAGSLRILSRQYSHAPLVRFIFTHLHTRFIVFEQMKRRLAMLKLEISWIYYCLS</sequence>
<reference evidence="1" key="1">
    <citation type="submission" date="2017-02" db="UniProtKB">
        <authorList>
            <consortium name="WormBaseParasite"/>
        </authorList>
    </citation>
    <scope>IDENTIFICATION</scope>
</reference>
<accession>A0A0M3KH58</accession>
<evidence type="ECO:0000313" key="1">
    <source>
        <dbReference type="WBParaSite" id="ASIM_0002032301-mRNA-1"/>
    </source>
</evidence>
<protein>
    <submittedName>
        <fullName evidence="1">SH2 domain-containing protein</fullName>
    </submittedName>
</protein>
<organism evidence="1">
    <name type="scientific">Anisakis simplex</name>
    <name type="common">Herring worm</name>
    <dbReference type="NCBI Taxonomy" id="6269"/>
    <lineage>
        <taxon>Eukaryota</taxon>
        <taxon>Metazoa</taxon>
        <taxon>Ecdysozoa</taxon>
        <taxon>Nematoda</taxon>
        <taxon>Chromadorea</taxon>
        <taxon>Rhabditida</taxon>
        <taxon>Spirurina</taxon>
        <taxon>Ascaridomorpha</taxon>
        <taxon>Ascaridoidea</taxon>
        <taxon>Anisakidae</taxon>
        <taxon>Anisakis</taxon>
        <taxon>Anisakis simplex complex</taxon>
    </lineage>
</organism>
<dbReference type="AlphaFoldDB" id="A0A0M3KH58"/>
<name>A0A0M3KH58_ANISI</name>
<proteinExistence type="predicted"/>